<keyword evidence="11" id="KW-1185">Reference proteome</keyword>
<evidence type="ECO:0000256" key="3">
    <source>
        <dbReference type="ARBA" id="ARBA00022741"/>
    </source>
</evidence>
<dbReference type="PROSITE" id="PS00107">
    <property type="entry name" value="PROTEIN_KINASE_ATP"/>
    <property type="match status" value="1"/>
</dbReference>
<evidence type="ECO:0000256" key="5">
    <source>
        <dbReference type="ARBA" id="ARBA00022840"/>
    </source>
</evidence>
<proteinExistence type="predicted"/>
<evidence type="ECO:0000256" key="7">
    <source>
        <dbReference type="SAM" id="MobiDB-lite"/>
    </source>
</evidence>
<sequence>MGSRRSCDDHSTQSSNYDFDEEYNYRTAQSASQLSLTTKYSNSLDSQSRVLTRSVGKKERKKKKSSSLSLDKENTNALKLIKKFSDENSAIIVRKKLNELTKHHQSEERILYSNYEFTHTNRRLIDQDAYRKNGFSEEISEDISDTDLNKNVERHISIENLTQQIPAALPLVPTSKQLSYERPPVLQKYLEHGSATTSLIPFSINPAIFLSSQTPKAFMPTRYSTPVENHTLVDEFELRWRSPRKSEDYINLNKFELVKTLGAGSFGRVLLVILEPMKSEYALKVLDKVKIVKNKQIEQLRSEIRILFAISHPLCVALYSLFKDNSYIYLLMEYLTDFGFAKRIQTRTYTLCGTPDYFCPEIIKSKGHGKGVDWWTLGILIYEMCSGNPPFKGQNEVALYESVCRKKPVILSSFSSTLKDIILQLLQKDPTQRLGCLARGTLDVKEHGWFSKVDFVSIYTQQMSSPFKKNVIVKSISEHRRRARSTKEKPLVISHKDTYADDFKDF</sequence>
<dbReference type="InterPro" id="IPR017441">
    <property type="entry name" value="Protein_kinase_ATP_BS"/>
</dbReference>
<keyword evidence="5 6" id="KW-0067">ATP-binding</keyword>
<feature type="binding site" evidence="6">
    <location>
        <position position="284"/>
    </location>
    <ligand>
        <name>ATP</name>
        <dbReference type="ChEBI" id="CHEBI:30616"/>
    </ligand>
</feature>
<dbReference type="GO" id="GO:0005524">
    <property type="term" value="F:ATP binding"/>
    <property type="evidence" value="ECO:0007669"/>
    <property type="project" value="UniProtKB-UniRule"/>
</dbReference>
<keyword evidence="4" id="KW-0418">Kinase</keyword>
<dbReference type="PROSITE" id="PS50011">
    <property type="entry name" value="PROTEIN_KINASE_DOM"/>
    <property type="match status" value="1"/>
</dbReference>
<evidence type="ECO:0000259" key="8">
    <source>
        <dbReference type="PROSITE" id="PS50011"/>
    </source>
</evidence>
<dbReference type="EMBL" id="CAJNOQ010000191">
    <property type="protein sequence ID" value="CAF0770015.1"/>
    <property type="molecule type" value="Genomic_DNA"/>
</dbReference>
<keyword evidence="3 6" id="KW-0547">Nucleotide-binding</keyword>
<dbReference type="FunFam" id="3.30.200.20:FF:000042">
    <property type="entry name" value="Aurora kinase A"/>
    <property type="match status" value="1"/>
</dbReference>
<keyword evidence="2" id="KW-0808">Transferase</keyword>
<dbReference type="GO" id="GO:0005829">
    <property type="term" value="C:cytosol"/>
    <property type="evidence" value="ECO:0007669"/>
    <property type="project" value="TreeGrafter"/>
</dbReference>
<keyword evidence="1" id="KW-0723">Serine/threonine-protein kinase</keyword>
<name>A0A813QQ31_9BILA</name>
<evidence type="ECO:0000256" key="2">
    <source>
        <dbReference type="ARBA" id="ARBA00022679"/>
    </source>
</evidence>
<dbReference type="GO" id="GO:0004691">
    <property type="term" value="F:cAMP-dependent protein kinase activity"/>
    <property type="evidence" value="ECO:0007669"/>
    <property type="project" value="TreeGrafter"/>
</dbReference>
<dbReference type="Pfam" id="PF00069">
    <property type="entry name" value="Pkinase"/>
    <property type="match status" value="1"/>
</dbReference>
<evidence type="ECO:0000256" key="6">
    <source>
        <dbReference type="PROSITE-ProRule" id="PRU10141"/>
    </source>
</evidence>
<dbReference type="PANTHER" id="PTHR24353">
    <property type="entry name" value="CYCLIC NUCLEOTIDE-DEPENDENT PROTEIN KINASE"/>
    <property type="match status" value="1"/>
</dbReference>
<dbReference type="Gene3D" id="3.30.200.20">
    <property type="entry name" value="Phosphorylase Kinase, domain 1"/>
    <property type="match status" value="1"/>
</dbReference>
<dbReference type="AlphaFoldDB" id="A0A813QQ31"/>
<dbReference type="OrthoDB" id="10252171at2759"/>
<feature type="region of interest" description="Disordered" evidence="7">
    <location>
        <begin position="1"/>
        <end position="22"/>
    </location>
</feature>
<dbReference type="Gene3D" id="1.10.510.10">
    <property type="entry name" value="Transferase(Phosphotransferase) domain 1"/>
    <property type="match status" value="1"/>
</dbReference>
<organism evidence="9 11">
    <name type="scientific">Didymodactylos carnosus</name>
    <dbReference type="NCBI Taxonomy" id="1234261"/>
    <lineage>
        <taxon>Eukaryota</taxon>
        <taxon>Metazoa</taxon>
        <taxon>Spiralia</taxon>
        <taxon>Gnathifera</taxon>
        <taxon>Rotifera</taxon>
        <taxon>Eurotatoria</taxon>
        <taxon>Bdelloidea</taxon>
        <taxon>Philodinida</taxon>
        <taxon>Philodinidae</taxon>
        <taxon>Didymodactylos</taxon>
    </lineage>
</organism>
<comment type="caution">
    <text evidence="9">The sequence shown here is derived from an EMBL/GenBank/DDBJ whole genome shotgun (WGS) entry which is preliminary data.</text>
</comment>
<dbReference type="PANTHER" id="PTHR24353:SF37">
    <property type="entry name" value="CAMP-DEPENDENT PROTEIN KINASE CATALYTIC SUBUNIT PRKX"/>
    <property type="match status" value="1"/>
</dbReference>
<dbReference type="SUPFAM" id="SSF56112">
    <property type="entry name" value="Protein kinase-like (PK-like)"/>
    <property type="match status" value="1"/>
</dbReference>
<evidence type="ECO:0000256" key="1">
    <source>
        <dbReference type="ARBA" id="ARBA00022527"/>
    </source>
</evidence>
<reference evidence="9" key="1">
    <citation type="submission" date="2021-02" db="EMBL/GenBank/DDBJ databases">
        <authorList>
            <person name="Nowell W R."/>
        </authorList>
    </citation>
    <scope>NUCLEOTIDE SEQUENCE</scope>
</reference>
<evidence type="ECO:0000256" key="4">
    <source>
        <dbReference type="ARBA" id="ARBA00022777"/>
    </source>
</evidence>
<feature type="domain" description="Protein kinase" evidence="8">
    <location>
        <begin position="186"/>
        <end position="450"/>
    </location>
</feature>
<evidence type="ECO:0000313" key="10">
    <source>
        <dbReference type="EMBL" id="CAF3552043.1"/>
    </source>
</evidence>
<accession>A0A813QQ31</accession>
<evidence type="ECO:0000313" key="11">
    <source>
        <dbReference type="Proteomes" id="UP000663829"/>
    </source>
</evidence>
<dbReference type="GO" id="GO:0005952">
    <property type="term" value="C:cAMP-dependent protein kinase complex"/>
    <property type="evidence" value="ECO:0007669"/>
    <property type="project" value="TreeGrafter"/>
</dbReference>
<evidence type="ECO:0000313" key="9">
    <source>
        <dbReference type="EMBL" id="CAF0770015.1"/>
    </source>
</evidence>
<feature type="region of interest" description="Disordered" evidence="7">
    <location>
        <begin position="49"/>
        <end position="69"/>
    </location>
</feature>
<dbReference type="InterPro" id="IPR011009">
    <property type="entry name" value="Kinase-like_dom_sf"/>
</dbReference>
<feature type="compositionally biased region" description="Basic and acidic residues" evidence="7">
    <location>
        <begin position="1"/>
        <end position="11"/>
    </location>
</feature>
<gene>
    <name evidence="9" type="ORF">GPM918_LOCUS1872</name>
    <name evidence="10" type="ORF">SRO942_LOCUS1872</name>
</gene>
<dbReference type="EMBL" id="CAJOBC010000191">
    <property type="protein sequence ID" value="CAF3552043.1"/>
    <property type="molecule type" value="Genomic_DNA"/>
</dbReference>
<dbReference type="Proteomes" id="UP000681722">
    <property type="component" value="Unassembled WGS sequence"/>
</dbReference>
<dbReference type="InterPro" id="IPR000719">
    <property type="entry name" value="Prot_kinase_dom"/>
</dbReference>
<dbReference type="Proteomes" id="UP000663829">
    <property type="component" value="Unassembled WGS sequence"/>
</dbReference>
<protein>
    <recommendedName>
        <fullName evidence="8">Protein kinase domain-containing protein</fullName>
    </recommendedName>
</protein>